<gene>
    <name evidence="2" type="ORF">ACFOSU_18940</name>
</gene>
<dbReference type="PANTHER" id="PTHR46832:SF1">
    <property type="entry name" value="5'-METHYLTHIOADENOSINE_S-ADENOSYLHOMOCYSTEINE NUCLEOSIDASE"/>
    <property type="match status" value="1"/>
</dbReference>
<comment type="caution">
    <text evidence="2">The sequence shown here is derived from an EMBL/GenBank/DDBJ whole genome shotgun (WGS) entry which is preliminary data.</text>
</comment>
<proteinExistence type="predicted"/>
<evidence type="ECO:0000259" key="1">
    <source>
        <dbReference type="Pfam" id="PF01048"/>
    </source>
</evidence>
<dbReference type="SUPFAM" id="SSF53167">
    <property type="entry name" value="Purine and uridine phosphorylases"/>
    <property type="match status" value="1"/>
</dbReference>
<dbReference type="Pfam" id="PF01048">
    <property type="entry name" value="PNP_UDP_1"/>
    <property type="match status" value="1"/>
</dbReference>
<dbReference type="PANTHER" id="PTHR46832">
    <property type="entry name" value="5'-METHYLTHIOADENOSINE/S-ADENOSYLHOMOCYSTEINE NUCLEOSIDASE"/>
    <property type="match status" value="1"/>
</dbReference>
<evidence type="ECO:0000313" key="3">
    <source>
        <dbReference type="Proteomes" id="UP001595462"/>
    </source>
</evidence>
<evidence type="ECO:0000313" key="2">
    <source>
        <dbReference type="EMBL" id="MFC3105950.1"/>
    </source>
</evidence>
<name>A0ABV7ETS1_9GAMM</name>
<feature type="domain" description="Nucleoside phosphorylase" evidence="1">
    <location>
        <begin position="35"/>
        <end position="166"/>
    </location>
</feature>
<dbReference type="InterPro" id="IPR000845">
    <property type="entry name" value="Nucleoside_phosphorylase_d"/>
</dbReference>
<dbReference type="InterPro" id="IPR035994">
    <property type="entry name" value="Nucleoside_phosphorylase_sf"/>
</dbReference>
<dbReference type="Gene3D" id="3.40.50.1580">
    <property type="entry name" value="Nucleoside phosphorylase domain"/>
    <property type="match status" value="1"/>
</dbReference>
<accession>A0ABV7ETS1</accession>
<dbReference type="RefSeq" id="WP_380691504.1">
    <property type="nucleotide sequence ID" value="NZ_JBHRSS010000009.1"/>
</dbReference>
<dbReference type="Proteomes" id="UP001595462">
    <property type="component" value="Unassembled WGS sequence"/>
</dbReference>
<reference evidence="3" key="1">
    <citation type="journal article" date="2019" name="Int. J. Syst. Evol. Microbiol.">
        <title>The Global Catalogue of Microorganisms (GCM) 10K type strain sequencing project: providing services to taxonomists for standard genome sequencing and annotation.</title>
        <authorList>
            <consortium name="The Broad Institute Genomics Platform"/>
            <consortium name="The Broad Institute Genome Sequencing Center for Infectious Disease"/>
            <person name="Wu L."/>
            <person name="Ma J."/>
        </authorList>
    </citation>
    <scope>NUCLEOTIDE SEQUENCE [LARGE SCALE GENOMIC DNA]</scope>
    <source>
        <strain evidence="3">KCTC 52640</strain>
    </source>
</reference>
<sequence>MSVGIVAALPGEARSLARLRARGTAVLADGAQLRLSGLGAERATAAARALVAEGVDRLISWGSAAALVPALHPGDLLLPREIIASDGRRLHSDDAWRESLTDALPGGLRIRHGALVQATGVLVNVASKQVLHECSHAVAADMESAAIAAVAAEFGLPFIAIRAIADDSTMILPPAANAAVDADGALKPLSMLRALAGRPRTMHAQLRALKQLAVAFKAAQNTLGVVALEFVDTQRAA</sequence>
<keyword evidence="3" id="KW-1185">Reference proteome</keyword>
<organism evidence="2 3">
    <name type="scientific">Salinisphaera aquimarina</name>
    <dbReference type="NCBI Taxonomy" id="2094031"/>
    <lineage>
        <taxon>Bacteria</taxon>
        <taxon>Pseudomonadati</taxon>
        <taxon>Pseudomonadota</taxon>
        <taxon>Gammaproteobacteria</taxon>
        <taxon>Salinisphaerales</taxon>
        <taxon>Salinisphaeraceae</taxon>
        <taxon>Salinisphaera</taxon>
    </lineage>
</organism>
<protein>
    <submittedName>
        <fullName evidence="2">Purine phosphorylase</fullName>
    </submittedName>
</protein>
<dbReference type="EMBL" id="JBHRSS010000009">
    <property type="protein sequence ID" value="MFC3105950.1"/>
    <property type="molecule type" value="Genomic_DNA"/>
</dbReference>